<evidence type="ECO:0000256" key="4">
    <source>
        <dbReference type="ARBA" id="ARBA00022448"/>
    </source>
</evidence>
<name>A0A0R3XAU8_HYDTA</name>
<evidence type="ECO:0000313" key="11">
    <source>
        <dbReference type="Proteomes" id="UP000274429"/>
    </source>
</evidence>
<dbReference type="EMBL" id="UYWX01022002">
    <property type="protein sequence ID" value="VDM35638.1"/>
    <property type="molecule type" value="Genomic_DNA"/>
</dbReference>
<evidence type="ECO:0000256" key="3">
    <source>
        <dbReference type="ARBA" id="ARBA00010883"/>
    </source>
</evidence>
<keyword evidence="11" id="KW-1185">Reference proteome</keyword>
<keyword evidence="4" id="KW-0813">Transport</keyword>
<feature type="region of interest" description="Disordered" evidence="8">
    <location>
        <begin position="327"/>
        <end position="348"/>
    </location>
</feature>
<keyword evidence="6" id="KW-0446">Lipid-binding</keyword>
<evidence type="ECO:0000256" key="1">
    <source>
        <dbReference type="ARBA" id="ARBA00004170"/>
    </source>
</evidence>
<dbReference type="PANTHER" id="PTHR45949">
    <property type="entry name" value="SORTING NEXIN-4"/>
    <property type="match status" value="1"/>
</dbReference>
<feature type="domain" description="PX" evidence="9">
    <location>
        <begin position="35"/>
        <end position="165"/>
    </location>
</feature>
<dbReference type="GO" id="GO:0016020">
    <property type="term" value="C:membrane"/>
    <property type="evidence" value="ECO:0007669"/>
    <property type="project" value="UniProtKB-SubCell"/>
</dbReference>
<dbReference type="GO" id="GO:0061709">
    <property type="term" value="P:reticulophagy"/>
    <property type="evidence" value="ECO:0007669"/>
    <property type="project" value="TreeGrafter"/>
</dbReference>
<dbReference type="GO" id="GO:0035091">
    <property type="term" value="F:phosphatidylinositol binding"/>
    <property type="evidence" value="ECO:0007669"/>
    <property type="project" value="InterPro"/>
</dbReference>
<comment type="subcellular location">
    <subcellularLocation>
        <location evidence="2">Cytoplasm</location>
    </subcellularLocation>
    <subcellularLocation>
        <location evidence="1">Membrane</location>
        <topology evidence="1">Peripheral membrane protein</topology>
    </subcellularLocation>
</comment>
<dbReference type="PROSITE" id="PS50195">
    <property type="entry name" value="PX"/>
    <property type="match status" value="1"/>
</dbReference>
<dbReference type="SUPFAM" id="SSF64268">
    <property type="entry name" value="PX domain"/>
    <property type="match status" value="1"/>
</dbReference>
<dbReference type="OrthoDB" id="205639at2759"/>
<dbReference type="SMART" id="SM00312">
    <property type="entry name" value="PX"/>
    <property type="match status" value="1"/>
</dbReference>
<keyword evidence="5" id="KW-0963">Cytoplasm</keyword>
<evidence type="ECO:0000313" key="12">
    <source>
        <dbReference type="WBParaSite" id="TTAC_0001067501-mRNA-1"/>
    </source>
</evidence>
<proteinExistence type="inferred from homology"/>
<dbReference type="Proteomes" id="UP000274429">
    <property type="component" value="Unassembled WGS sequence"/>
</dbReference>
<organism evidence="12">
    <name type="scientific">Hydatigena taeniaeformis</name>
    <name type="common">Feline tapeworm</name>
    <name type="synonym">Taenia taeniaeformis</name>
    <dbReference type="NCBI Taxonomy" id="6205"/>
    <lineage>
        <taxon>Eukaryota</taxon>
        <taxon>Metazoa</taxon>
        <taxon>Spiralia</taxon>
        <taxon>Lophotrochozoa</taxon>
        <taxon>Platyhelminthes</taxon>
        <taxon>Cestoda</taxon>
        <taxon>Eucestoda</taxon>
        <taxon>Cyclophyllidea</taxon>
        <taxon>Taeniidae</taxon>
        <taxon>Hydatigera</taxon>
    </lineage>
</organism>
<evidence type="ECO:0000259" key="9">
    <source>
        <dbReference type="PROSITE" id="PS50195"/>
    </source>
</evidence>
<dbReference type="PANTHER" id="PTHR45949:SF2">
    <property type="entry name" value="SORTING NEXIN-4"/>
    <property type="match status" value="1"/>
</dbReference>
<comment type="similarity">
    <text evidence="3">Belongs to the sorting nexin family.</text>
</comment>
<reference evidence="12" key="1">
    <citation type="submission" date="2017-02" db="UniProtKB">
        <authorList>
            <consortium name="WormBaseParasite"/>
        </authorList>
    </citation>
    <scope>IDENTIFICATION</scope>
</reference>
<evidence type="ECO:0000256" key="7">
    <source>
        <dbReference type="ARBA" id="ARBA00023136"/>
    </source>
</evidence>
<dbReference type="GO" id="GO:0000407">
    <property type="term" value="C:phagophore assembly site"/>
    <property type="evidence" value="ECO:0007669"/>
    <property type="project" value="TreeGrafter"/>
</dbReference>
<evidence type="ECO:0000256" key="8">
    <source>
        <dbReference type="SAM" id="MobiDB-lite"/>
    </source>
</evidence>
<dbReference type="GO" id="GO:0005769">
    <property type="term" value="C:early endosome"/>
    <property type="evidence" value="ECO:0007669"/>
    <property type="project" value="TreeGrafter"/>
</dbReference>
<dbReference type="GO" id="GO:0015031">
    <property type="term" value="P:protein transport"/>
    <property type="evidence" value="ECO:0007669"/>
    <property type="project" value="TreeGrafter"/>
</dbReference>
<dbReference type="GO" id="GO:0034727">
    <property type="term" value="P:piecemeal microautophagy of the nucleus"/>
    <property type="evidence" value="ECO:0007669"/>
    <property type="project" value="TreeGrafter"/>
</dbReference>
<dbReference type="STRING" id="6205.A0A0R3XAU8"/>
<dbReference type="GO" id="GO:0000422">
    <property type="term" value="P:autophagy of mitochondrion"/>
    <property type="evidence" value="ECO:0007669"/>
    <property type="project" value="TreeGrafter"/>
</dbReference>
<gene>
    <name evidence="10" type="ORF">TTAC_LOCUS10658</name>
</gene>
<sequence>MLEESEVSGRLVLEAEKGVMEPGVDAAPPSLPAAGEVHARITGVSKLVTNYETYIVYRIETVVSISEVCQSCANRKDYPSEVCIVDRRYREFDWLYNRLRQVYAILFVPPLPGKKVLTQFNRCASVFVDRRCSGLQTFLRRSAAHPILSGNNDFVAFLTLPSADFQEYMQKNPIENSLLFSLIGLSSQSQTTRGISSVGRGEEECHRARALTTPARERLGPSFNVLTSMPVVTTSGRGEVTFCELQRASQVFLRYQKEVAVQAVRRTAQAMQSLASRLALSPANAWHECAAFGTAVKRVLKNRHGMLVSHSFQDTYFSLEHEIEERQRSETLGSTERTTKTAAAEDKQGVSQPWLSRFTTVPWSSASKRKNRPLSEVFFFDF</sequence>
<dbReference type="Gene3D" id="3.30.1520.10">
    <property type="entry name" value="Phox-like domain"/>
    <property type="match status" value="1"/>
</dbReference>
<accession>A0A0R3XAU8</accession>
<dbReference type="InterPro" id="IPR001683">
    <property type="entry name" value="PX_dom"/>
</dbReference>
<evidence type="ECO:0000256" key="2">
    <source>
        <dbReference type="ARBA" id="ARBA00004496"/>
    </source>
</evidence>
<protein>
    <submittedName>
        <fullName evidence="12">PX domain-containing protein</fullName>
    </submittedName>
</protein>
<dbReference type="AlphaFoldDB" id="A0A0R3XAU8"/>
<feature type="compositionally biased region" description="Basic and acidic residues" evidence="8">
    <location>
        <begin position="337"/>
        <end position="348"/>
    </location>
</feature>
<evidence type="ECO:0000256" key="6">
    <source>
        <dbReference type="ARBA" id="ARBA00023121"/>
    </source>
</evidence>
<dbReference type="InterPro" id="IPR036871">
    <property type="entry name" value="PX_dom_sf"/>
</dbReference>
<evidence type="ECO:0000313" key="10">
    <source>
        <dbReference type="EMBL" id="VDM35638.1"/>
    </source>
</evidence>
<reference evidence="10 11" key="2">
    <citation type="submission" date="2018-11" db="EMBL/GenBank/DDBJ databases">
        <authorList>
            <consortium name="Pathogen Informatics"/>
        </authorList>
    </citation>
    <scope>NUCLEOTIDE SEQUENCE [LARGE SCALE GENOMIC DNA]</scope>
</reference>
<keyword evidence="7" id="KW-0472">Membrane</keyword>
<dbReference type="Pfam" id="PF00787">
    <property type="entry name" value="PX"/>
    <property type="match status" value="1"/>
</dbReference>
<evidence type="ECO:0000256" key="5">
    <source>
        <dbReference type="ARBA" id="ARBA00022490"/>
    </source>
</evidence>
<dbReference type="GO" id="GO:0032456">
    <property type="term" value="P:endocytic recycling"/>
    <property type="evidence" value="ECO:0007669"/>
    <property type="project" value="TreeGrafter"/>
</dbReference>
<dbReference type="WBParaSite" id="TTAC_0001067501-mRNA-1">
    <property type="protein sequence ID" value="TTAC_0001067501-mRNA-1"/>
    <property type="gene ID" value="TTAC_0001067501"/>
</dbReference>